<proteinExistence type="predicted"/>
<sequence>MVVFEVPDISCNHCVKAITEAVKAVDAGAEVNVDLPAHRVSVEAAGASVEALKAAIEEAGYTATQAAG</sequence>
<dbReference type="Proteomes" id="UP000532440">
    <property type="component" value="Unassembled WGS sequence"/>
</dbReference>
<protein>
    <submittedName>
        <fullName evidence="3">Copper chaperone</fullName>
    </submittedName>
</protein>
<keyword evidence="4" id="KW-1185">Reference proteome</keyword>
<dbReference type="RefSeq" id="WP_183968459.1">
    <property type="nucleotide sequence ID" value="NZ_BAABEW010000012.1"/>
</dbReference>
<dbReference type="PROSITE" id="PS01047">
    <property type="entry name" value="HMA_1"/>
    <property type="match status" value="1"/>
</dbReference>
<dbReference type="InterPro" id="IPR006121">
    <property type="entry name" value="HMA_dom"/>
</dbReference>
<dbReference type="Pfam" id="PF00403">
    <property type="entry name" value="HMA"/>
    <property type="match status" value="1"/>
</dbReference>
<keyword evidence="1" id="KW-0479">Metal-binding</keyword>
<dbReference type="AlphaFoldDB" id="A0A7W8HIS1"/>
<dbReference type="PROSITE" id="PS50846">
    <property type="entry name" value="HMA_2"/>
    <property type="match status" value="1"/>
</dbReference>
<evidence type="ECO:0000313" key="4">
    <source>
        <dbReference type="Proteomes" id="UP000532440"/>
    </source>
</evidence>
<name>A0A7W8HIS1_9BURK</name>
<evidence type="ECO:0000259" key="2">
    <source>
        <dbReference type="PROSITE" id="PS50846"/>
    </source>
</evidence>
<accession>A0A7W8HIS1</accession>
<gene>
    <name evidence="3" type="ORF">HNQ70_002711</name>
</gene>
<dbReference type="GO" id="GO:0046872">
    <property type="term" value="F:metal ion binding"/>
    <property type="evidence" value="ECO:0007669"/>
    <property type="project" value="UniProtKB-KW"/>
</dbReference>
<dbReference type="Gene3D" id="3.30.70.100">
    <property type="match status" value="1"/>
</dbReference>
<feature type="domain" description="HMA" evidence="2">
    <location>
        <begin position="1"/>
        <end position="64"/>
    </location>
</feature>
<dbReference type="CDD" id="cd00371">
    <property type="entry name" value="HMA"/>
    <property type="match status" value="1"/>
</dbReference>
<reference evidence="3 4" key="1">
    <citation type="submission" date="2020-08" db="EMBL/GenBank/DDBJ databases">
        <title>Genomic Encyclopedia of Type Strains, Phase IV (KMG-IV): sequencing the most valuable type-strain genomes for metagenomic binning, comparative biology and taxonomic classification.</title>
        <authorList>
            <person name="Goeker M."/>
        </authorList>
    </citation>
    <scope>NUCLEOTIDE SEQUENCE [LARGE SCALE GENOMIC DNA]</scope>
    <source>
        <strain evidence="3 4">DSM 29781</strain>
    </source>
</reference>
<organism evidence="3 4">
    <name type="scientific">Quisquiliibacterium transsilvanicum</name>
    <dbReference type="NCBI Taxonomy" id="1549638"/>
    <lineage>
        <taxon>Bacteria</taxon>
        <taxon>Pseudomonadati</taxon>
        <taxon>Pseudomonadota</taxon>
        <taxon>Betaproteobacteria</taxon>
        <taxon>Burkholderiales</taxon>
        <taxon>Burkholderiaceae</taxon>
        <taxon>Quisquiliibacterium</taxon>
    </lineage>
</organism>
<dbReference type="EMBL" id="JACHGB010000005">
    <property type="protein sequence ID" value="MBB5272688.1"/>
    <property type="molecule type" value="Genomic_DNA"/>
</dbReference>
<evidence type="ECO:0000256" key="1">
    <source>
        <dbReference type="ARBA" id="ARBA00022723"/>
    </source>
</evidence>
<dbReference type="SUPFAM" id="SSF55008">
    <property type="entry name" value="HMA, heavy metal-associated domain"/>
    <property type="match status" value="1"/>
</dbReference>
<comment type="caution">
    <text evidence="3">The sequence shown here is derived from an EMBL/GenBank/DDBJ whole genome shotgun (WGS) entry which is preliminary data.</text>
</comment>
<dbReference type="InterPro" id="IPR036163">
    <property type="entry name" value="HMA_dom_sf"/>
</dbReference>
<dbReference type="InterPro" id="IPR017969">
    <property type="entry name" value="Heavy-metal-associated_CS"/>
</dbReference>
<evidence type="ECO:0000313" key="3">
    <source>
        <dbReference type="EMBL" id="MBB5272688.1"/>
    </source>
</evidence>